<reference evidence="7" key="1">
    <citation type="submission" date="2021-01" db="EMBL/GenBank/DDBJ databases">
        <authorList>
            <person name="Corre E."/>
            <person name="Pelletier E."/>
            <person name="Niang G."/>
            <person name="Scheremetjew M."/>
            <person name="Finn R."/>
            <person name="Kale V."/>
            <person name="Holt S."/>
            <person name="Cochrane G."/>
            <person name="Meng A."/>
            <person name="Brown T."/>
            <person name="Cohen L."/>
        </authorList>
    </citation>
    <scope>NUCLEOTIDE SEQUENCE</scope>
    <source>
        <strain evidence="7">Pbaha01</strain>
    </source>
</reference>
<dbReference type="GO" id="GO:0003755">
    <property type="term" value="F:peptidyl-prolyl cis-trans isomerase activity"/>
    <property type="evidence" value="ECO:0007669"/>
    <property type="project" value="UniProtKB-KW"/>
</dbReference>
<feature type="domain" description="PPIase FKBP-type" evidence="6">
    <location>
        <begin position="303"/>
        <end position="389"/>
    </location>
</feature>
<dbReference type="PANTHER" id="PTHR45779">
    <property type="entry name" value="PEPTIDYLPROLYL ISOMERASE"/>
    <property type="match status" value="1"/>
</dbReference>
<dbReference type="Pfam" id="PF00254">
    <property type="entry name" value="FKBP_C"/>
    <property type="match status" value="1"/>
</dbReference>
<evidence type="ECO:0000313" key="7">
    <source>
        <dbReference type="EMBL" id="CAD8374729.1"/>
    </source>
</evidence>
<evidence type="ECO:0000256" key="4">
    <source>
        <dbReference type="ARBA" id="ARBA00023235"/>
    </source>
</evidence>
<evidence type="ECO:0000256" key="2">
    <source>
        <dbReference type="ARBA" id="ARBA00013194"/>
    </source>
</evidence>
<dbReference type="InterPro" id="IPR044609">
    <property type="entry name" value="FKBP2/11"/>
</dbReference>
<keyword evidence="3 5" id="KW-0697">Rotamase</keyword>
<dbReference type="PROSITE" id="PS50059">
    <property type="entry name" value="FKBP_PPIASE"/>
    <property type="match status" value="1"/>
</dbReference>
<dbReference type="EC" id="5.2.1.8" evidence="2 5"/>
<protein>
    <recommendedName>
        <fullName evidence="2 5">peptidylprolyl isomerase</fullName>
        <ecNumber evidence="2 5">5.2.1.8</ecNumber>
    </recommendedName>
</protein>
<gene>
    <name evidence="7" type="ORF">PBAH0796_LOCUS21983</name>
</gene>
<evidence type="ECO:0000256" key="1">
    <source>
        <dbReference type="ARBA" id="ARBA00000971"/>
    </source>
</evidence>
<accession>A0A7S0FQW0</accession>
<organism evidence="7">
    <name type="scientific">Pyrodinium bahamense</name>
    <dbReference type="NCBI Taxonomy" id="73915"/>
    <lineage>
        <taxon>Eukaryota</taxon>
        <taxon>Sar</taxon>
        <taxon>Alveolata</taxon>
        <taxon>Dinophyceae</taxon>
        <taxon>Gonyaulacales</taxon>
        <taxon>Pyrocystaceae</taxon>
        <taxon>Pyrodinium</taxon>
    </lineage>
</organism>
<keyword evidence="4 5" id="KW-0413">Isomerase</keyword>
<dbReference type="AlphaFoldDB" id="A0A7S0FQW0"/>
<evidence type="ECO:0000259" key="6">
    <source>
        <dbReference type="PROSITE" id="PS50059"/>
    </source>
</evidence>
<dbReference type="InterPro" id="IPR001179">
    <property type="entry name" value="PPIase_FKBP_dom"/>
</dbReference>
<dbReference type="EMBL" id="HBEG01035977">
    <property type="protein sequence ID" value="CAD8374729.1"/>
    <property type="molecule type" value="Transcribed_RNA"/>
</dbReference>
<dbReference type="Gene3D" id="3.10.50.40">
    <property type="match status" value="1"/>
</dbReference>
<comment type="catalytic activity">
    <reaction evidence="1 5">
        <text>[protein]-peptidylproline (omega=180) = [protein]-peptidylproline (omega=0)</text>
        <dbReference type="Rhea" id="RHEA:16237"/>
        <dbReference type="Rhea" id="RHEA-COMP:10747"/>
        <dbReference type="Rhea" id="RHEA-COMP:10748"/>
        <dbReference type="ChEBI" id="CHEBI:83833"/>
        <dbReference type="ChEBI" id="CHEBI:83834"/>
        <dbReference type="EC" id="5.2.1.8"/>
    </reaction>
</comment>
<evidence type="ECO:0000256" key="3">
    <source>
        <dbReference type="ARBA" id="ARBA00023110"/>
    </source>
</evidence>
<dbReference type="InterPro" id="IPR046357">
    <property type="entry name" value="PPIase_dom_sf"/>
</dbReference>
<dbReference type="PANTHER" id="PTHR45779:SF7">
    <property type="entry name" value="PEPTIDYLPROLYL ISOMERASE"/>
    <property type="match status" value="1"/>
</dbReference>
<proteinExistence type="predicted"/>
<dbReference type="GO" id="GO:0005783">
    <property type="term" value="C:endoplasmic reticulum"/>
    <property type="evidence" value="ECO:0007669"/>
    <property type="project" value="TreeGrafter"/>
</dbReference>
<dbReference type="SUPFAM" id="SSF54534">
    <property type="entry name" value="FKBP-like"/>
    <property type="match status" value="1"/>
</dbReference>
<sequence>MASSWRVVLEAVEGLGNPSYRVGDFARALAHEDVKVRNAVLELSLPGRGEAPQLSRPFDVDDQGSAKINQVLFVQKPTNGQAVLLRVVKPHRVQKDALIGEVEVQQASGRQRLPLSRRGKPRGFLQVNITDGIPAPPPQLPVKMLVTAGANTAAAVKEAPPASRPGGNELAAAAAAAAAGHELKKLHSAARRPTLLDVAAMASHEMQRQVSGSSPGAGKVVIAAGAAADTKAKASDIASSLGSAASACFSGCWACAAGLLVPGAGEKRLLERRLSQPGVQQRPSGLKYRVLHSGQGRRHPTMDMPCECHYRGRLADGKEFDSSYRDGKPVCFMPQKVIPGWAEALTLMVEGDKWELFVPPQLAYGDRGVDGVIPGGATLIFEVELLKVQWK</sequence>
<name>A0A7S0FQW0_9DINO</name>
<evidence type="ECO:0000256" key="5">
    <source>
        <dbReference type="PROSITE-ProRule" id="PRU00277"/>
    </source>
</evidence>